<keyword evidence="3" id="KW-0804">Transcription</keyword>
<dbReference type="EMBL" id="JAPDNS010000001">
    <property type="protein sequence ID" value="MCW3483315.1"/>
    <property type="molecule type" value="Genomic_DNA"/>
</dbReference>
<evidence type="ECO:0000256" key="3">
    <source>
        <dbReference type="ARBA" id="ARBA00023163"/>
    </source>
</evidence>
<gene>
    <name evidence="5" type="ORF">OL497_05385</name>
</gene>
<dbReference type="SUPFAM" id="SSF46785">
    <property type="entry name" value="Winged helix' DNA-binding domain"/>
    <property type="match status" value="1"/>
</dbReference>
<organism evidence="5 6">
    <name type="scientific">Chitinophaga nivalis</name>
    <dbReference type="NCBI Taxonomy" id="2991709"/>
    <lineage>
        <taxon>Bacteria</taxon>
        <taxon>Pseudomonadati</taxon>
        <taxon>Bacteroidota</taxon>
        <taxon>Chitinophagia</taxon>
        <taxon>Chitinophagales</taxon>
        <taxon>Chitinophagaceae</taxon>
        <taxon>Chitinophaga</taxon>
    </lineage>
</organism>
<dbReference type="SMART" id="SM00347">
    <property type="entry name" value="HTH_MARR"/>
    <property type="match status" value="1"/>
</dbReference>
<reference evidence="5 6" key="1">
    <citation type="submission" date="2022-10" db="EMBL/GenBank/DDBJ databases">
        <title>Chitinophaga nivalis PC15 sp. nov., isolated from Pyeongchang county, South Korea.</title>
        <authorList>
            <person name="Trinh H.N."/>
        </authorList>
    </citation>
    <scope>NUCLEOTIDE SEQUENCE [LARGE SCALE GENOMIC DNA]</scope>
    <source>
        <strain evidence="5 6">PC14</strain>
    </source>
</reference>
<sequence length="165" mass="19267">MEIDLIKQLGYKAFDSRLKRISDHIAHNVKKLYKEIDLDVEPNWYLIFMLLKEHDHLSIANIAERIGYAHTSVFITVTKMSERGYVRLSTDKTDKRKQLVSLTTKATKSLPMLEQIWASCEAAILQILEDDLGIFSYLDKVDSNLEKTSFHQRFKQEYLKRTSAK</sequence>
<evidence type="ECO:0000313" key="5">
    <source>
        <dbReference type="EMBL" id="MCW3483315.1"/>
    </source>
</evidence>
<evidence type="ECO:0000259" key="4">
    <source>
        <dbReference type="PROSITE" id="PS50995"/>
    </source>
</evidence>
<dbReference type="PANTHER" id="PTHR42756:SF1">
    <property type="entry name" value="TRANSCRIPTIONAL REPRESSOR OF EMRAB OPERON"/>
    <property type="match status" value="1"/>
</dbReference>
<accession>A0ABT3IH77</accession>
<dbReference type="InterPro" id="IPR000835">
    <property type="entry name" value="HTH_MarR-typ"/>
</dbReference>
<dbReference type="InterPro" id="IPR036388">
    <property type="entry name" value="WH-like_DNA-bd_sf"/>
</dbReference>
<dbReference type="InterPro" id="IPR036390">
    <property type="entry name" value="WH_DNA-bd_sf"/>
</dbReference>
<keyword evidence="6" id="KW-1185">Reference proteome</keyword>
<dbReference type="RefSeq" id="WP_264728529.1">
    <property type="nucleotide sequence ID" value="NZ_JAPDNR010000001.1"/>
</dbReference>
<dbReference type="Proteomes" id="UP001207742">
    <property type="component" value="Unassembled WGS sequence"/>
</dbReference>
<evidence type="ECO:0000256" key="2">
    <source>
        <dbReference type="ARBA" id="ARBA00023125"/>
    </source>
</evidence>
<dbReference type="Gene3D" id="1.10.10.10">
    <property type="entry name" value="Winged helix-like DNA-binding domain superfamily/Winged helix DNA-binding domain"/>
    <property type="match status" value="1"/>
</dbReference>
<dbReference type="Pfam" id="PF12802">
    <property type="entry name" value="MarR_2"/>
    <property type="match status" value="1"/>
</dbReference>
<evidence type="ECO:0000256" key="1">
    <source>
        <dbReference type="ARBA" id="ARBA00023015"/>
    </source>
</evidence>
<protein>
    <submittedName>
        <fullName evidence="5">MarR family transcriptional regulator</fullName>
    </submittedName>
</protein>
<keyword evidence="2" id="KW-0238">DNA-binding</keyword>
<comment type="caution">
    <text evidence="5">The sequence shown here is derived from an EMBL/GenBank/DDBJ whole genome shotgun (WGS) entry which is preliminary data.</text>
</comment>
<proteinExistence type="predicted"/>
<evidence type="ECO:0000313" key="6">
    <source>
        <dbReference type="Proteomes" id="UP001207742"/>
    </source>
</evidence>
<feature type="domain" description="HTH marR-type" evidence="4">
    <location>
        <begin position="15"/>
        <end position="147"/>
    </location>
</feature>
<dbReference type="PROSITE" id="PS50995">
    <property type="entry name" value="HTH_MARR_2"/>
    <property type="match status" value="1"/>
</dbReference>
<name>A0ABT3IH77_9BACT</name>
<keyword evidence="1" id="KW-0805">Transcription regulation</keyword>
<dbReference type="PANTHER" id="PTHR42756">
    <property type="entry name" value="TRANSCRIPTIONAL REGULATOR, MARR"/>
    <property type="match status" value="1"/>
</dbReference>